<dbReference type="Gene3D" id="1.20.58.390">
    <property type="entry name" value="Neurotransmitter-gated ion-channel transmembrane domain"/>
    <property type="match status" value="2"/>
</dbReference>
<dbReference type="PANTHER" id="PTHR18945">
    <property type="entry name" value="NEUROTRANSMITTER GATED ION CHANNEL"/>
    <property type="match status" value="1"/>
</dbReference>
<comment type="caution">
    <text evidence="4">The sequence shown here is derived from an EMBL/GenBank/DDBJ whole genome shotgun (WGS) entry which is preliminary data.</text>
</comment>
<dbReference type="SUPFAM" id="SSF90112">
    <property type="entry name" value="Neurotransmitter-gated ion-channel transmembrane pore"/>
    <property type="match status" value="1"/>
</dbReference>
<feature type="transmembrane region" description="Helical" evidence="2">
    <location>
        <begin position="130"/>
        <end position="147"/>
    </location>
</feature>
<dbReference type="Pfam" id="PF02932">
    <property type="entry name" value="Neur_chan_memb"/>
    <property type="match status" value="1"/>
</dbReference>
<feature type="transmembrane region" description="Helical" evidence="2">
    <location>
        <begin position="92"/>
        <end position="110"/>
    </location>
</feature>
<evidence type="ECO:0000256" key="1">
    <source>
        <dbReference type="ARBA" id="ARBA00004141"/>
    </source>
</evidence>
<dbReference type="AlphaFoldDB" id="A0A1D1VLC8"/>
<dbReference type="InterPro" id="IPR006029">
    <property type="entry name" value="Neurotrans-gated_channel_TM"/>
</dbReference>
<proteinExistence type="predicted"/>
<keyword evidence="2" id="KW-0812">Transmembrane</keyword>
<gene>
    <name evidence="4" type="primary">RvY_12987-1</name>
    <name evidence="4" type="synonym">RvY_12987.1</name>
    <name evidence="4" type="ORF">RvY_12987</name>
</gene>
<dbReference type="InterPro" id="IPR036734">
    <property type="entry name" value="Neur_chan_lig-bd_sf"/>
</dbReference>
<organism evidence="4 5">
    <name type="scientific">Ramazzottius varieornatus</name>
    <name type="common">Water bear</name>
    <name type="synonym">Tardigrade</name>
    <dbReference type="NCBI Taxonomy" id="947166"/>
    <lineage>
        <taxon>Eukaryota</taxon>
        <taxon>Metazoa</taxon>
        <taxon>Ecdysozoa</taxon>
        <taxon>Tardigrada</taxon>
        <taxon>Eutardigrada</taxon>
        <taxon>Parachela</taxon>
        <taxon>Hypsibioidea</taxon>
        <taxon>Ramazzottiidae</taxon>
        <taxon>Ramazzottius</taxon>
    </lineage>
</organism>
<protein>
    <recommendedName>
        <fullName evidence="3">Neurotransmitter-gated ion-channel transmembrane domain-containing protein</fullName>
    </recommendedName>
</protein>
<dbReference type="Gene3D" id="2.70.170.10">
    <property type="entry name" value="Neurotransmitter-gated ion-channel ligand-binding domain"/>
    <property type="match status" value="1"/>
</dbReference>
<evidence type="ECO:0000256" key="2">
    <source>
        <dbReference type="SAM" id="Phobius"/>
    </source>
</evidence>
<dbReference type="InterPro" id="IPR038050">
    <property type="entry name" value="Neuro_actylchol_rec"/>
</dbReference>
<dbReference type="FunFam" id="1.20.58.390:FF:000073">
    <property type="entry name" value="Neuronal acetylcholine receptor subunit alpha-9-II"/>
    <property type="match status" value="1"/>
</dbReference>
<comment type="subcellular location">
    <subcellularLocation>
        <location evidence="1">Membrane</location>
        <topology evidence="1">Multi-pass membrane protein</topology>
    </subcellularLocation>
</comment>
<keyword evidence="5" id="KW-1185">Reference proteome</keyword>
<dbReference type="Proteomes" id="UP000186922">
    <property type="component" value="Unassembled WGS sequence"/>
</dbReference>
<dbReference type="OrthoDB" id="5975154at2759"/>
<dbReference type="InterPro" id="IPR036719">
    <property type="entry name" value="Neuro-gated_channel_TM_sf"/>
</dbReference>
<reference evidence="4 5" key="1">
    <citation type="journal article" date="2016" name="Nat. Commun.">
        <title>Extremotolerant tardigrade genome and improved radiotolerance of human cultured cells by tardigrade-unique protein.</title>
        <authorList>
            <person name="Hashimoto T."/>
            <person name="Horikawa D.D."/>
            <person name="Saito Y."/>
            <person name="Kuwahara H."/>
            <person name="Kozuka-Hata H."/>
            <person name="Shin-I T."/>
            <person name="Minakuchi Y."/>
            <person name="Ohishi K."/>
            <person name="Motoyama A."/>
            <person name="Aizu T."/>
            <person name="Enomoto A."/>
            <person name="Kondo K."/>
            <person name="Tanaka S."/>
            <person name="Hara Y."/>
            <person name="Koshikawa S."/>
            <person name="Sagara H."/>
            <person name="Miura T."/>
            <person name="Yokobori S."/>
            <person name="Miyagawa K."/>
            <person name="Suzuki Y."/>
            <person name="Kubo T."/>
            <person name="Oyama M."/>
            <person name="Kohara Y."/>
            <person name="Fujiyama A."/>
            <person name="Arakawa K."/>
            <person name="Katayama T."/>
            <person name="Toyoda A."/>
            <person name="Kunieda T."/>
        </authorList>
    </citation>
    <scope>NUCLEOTIDE SEQUENCE [LARGE SCALE GENOMIC DNA]</scope>
    <source>
        <strain evidence="4 5">YOKOZUNA-1</strain>
    </source>
</reference>
<evidence type="ECO:0000313" key="4">
    <source>
        <dbReference type="EMBL" id="GAV02417.1"/>
    </source>
</evidence>
<sequence>MTAKRNVVFYSCCAEPYPDITINLIIRRRPLFYVFNYLMPCALITVLAFLGFYTPSESGEKVTLGITTLLSMTVFLMMVGESMPPTADALPLIALYYGVTIFLVALATAVQVLTLNMHHRGSRGQKVPQFMKTFVLGYMAPVLCIHIDGSSKQYRQHAVTTPADDAFMRPATRMSISNQNRGTYQASEYRHLQPNGSALLNQRDPRGTKPDTVPLAQEHYQPEDNFNHPFLDTFERQFLRVLNKVYQSIERNEMRLSQQDVKDSLCLEWQELALVLDRFLLLLFLAATFFFTFYIFFTAPHARLK</sequence>
<evidence type="ECO:0000259" key="3">
    <source>
        <dbReference type="Pfam" id="PF02932"/>
    </source>
</evidence>
<feature type="transmembrane region" description="Helical" evidence="2">
    <location>
        <begin position="279"/>
        <end position="297"/>
    </location>
</feature>
<accession>A0A1D1VLC8</accession>
<dbReference type="STRING" id="947166.A0A1D1VLC8"/>
<dbReference type="GO" id="GO:0004888">
    <property type="term" value="F:transmembrane signaling receptor activity"/>
    <property type="evidence" value="ECO:0007669"/>
    <property type="project" value="InterPro"/>
</dbReference>
<dbReference type="CDD" id="cd19051">
    <property type="entry name" value="LGIC_TM_cation"/>
    <property type="match status" value="1"/>
</dbReference>
<dbReference type="EMBL" id="BDGG01000008">
    <property type="protein sequence ID" value="GAV02417.1"/>
    <property type="molecule type" value="Genomic_DNA"/>
</dbReference>
<dbReference type="InterPro" id="IPR006201">
    <property type="entry name" value="Neur_channel"/>
</dbReference>
<feature type="transmembrane region" description="Helical" evidence="2">
    <location>
        <begin position="62"/>
        <end position="80"/>
    </location>
</feature>
<name>A0A1D1VLC8_RAMVA</name>
<evidence type="ECO:0000313" key="5">
    <source>
        <dbReference type="Proteomes" id="UP000186922"/>
    </source>
</evidence>
<keyword evidence="2" id="KW-1133">Transmembrane helix</keyword>
<feature type="transmembrane region" description="Helical" evidence="2">
    <location>
        <begin position="31"/>
        <end position="50"/>
    </location>
</feature>
<keyword evidence="2" id="KW-0472">Membrane</keyword>
<dbReference type="GO" id="GO:0005230">
    <property type="term" value="F:extracellular ligand-gated monoatomic ion channel activity"/>
    <property type="evidence" value="ECO:0007669"/>
    <property type="project" value="InterPro"/>
</dbReference>
<feature type="domain" description="Neurotransmitter-gated ion-channel transmembrane" evidence="3">
    <location>
        <begin position="38"/>
        <end position="296"/>
    </location>
</feature>
<dbReference type="GO" id="GO:0016020">
    <property type="term" value="C:membrane"/>
    <property type="evidence" value="ECO:0007669"/>
    <property type="project" value="UniProtKB-SubCell"/>
</dbReference>